<evidence type="ECO:0000259" key="4">
    <source>
        <dbReference type="PROSITE" id="PS50901"/>
    </source>
</evidence>
<dbReference type="PROSITE" id="PS50901">
    <property type="entry name" value="FTSK"/>
    <property type="match status" value="1"/>
</dbReference>
<comment type="caution">
    <text evidence="5">The sequence shown here is derived from an EMBL/GenBank/DDBJ whole genome shotgun (WGS) entry which is preliminary data.</text>
</comment>
<dbReference type="PANTHER" id="PTHR22683:SF41">
    <property type="entry name" value="DNA TRANSLOCASE FTSK"/>
    <property type="match status" value="1"/>
</dbReference>
<dbReference type="InterPro" id="IPR002543">
    <property type="entry name" value="FtsK_dom"/>
</dbReference>
<dbReference type="Gene3D" id="3.40.50.300">
    <property type="entry name" value="P-loop containing nucleotide triphosphate hydrolases"/>
    <property type="match status" value="1"/>
</dbReference>
<name>A0ABX9D5Y9_9ACTN</name>
<protein>
    <recommendedName>
        <fullName evidence="4">FtsK domain-containing protein</fullName>
    </recommendedName>
</protein>
<proteinExistence type="predicted"/>
<evidence type="ECO:0000313" key="5">
    <source>
        <dbReference type="EMBL" id="RAO23034.1"/>
    </source>
</evidence>
<reference evidence="5 6" key="1">
    <citation type="submission" date="2018-03" db="EMBL/GenBank/DDBJ databases">
        <title>Defining the species Micromonospora saelicesensis and Micromonospora noduli under the framework of genomics.</title>
        <authorList>
            <person name="Riesco R."/>
            <person name="Trujillo M.E."/>
        </authorList>
    </citation>
    <scope>NUCLEOTIDE SEQUENCE [LARGE SCALE GENOMIC DNA]</scope>
    <source>
        <strain evidence="5 6">MED15</strain>
    </source>
</reference>
<organism evidence="5 6">
    <name type="scientific">Micromonospora noduli</name>
    <dbReference type="NCBI Taxonomy" id="709876"/>
    <lineage>
        <taxon>Bacteria</taxon>
        <taxon>Bacillati</taxon>
        <taxon>Actinomycetota</taxon>
        <taxon>Actinomycetes</taxon>
        <taxon>Micromonosporales</taxon>
        <taxon>Micromonosporaceae</taxon>
        <taxon>Micromonospora</taxon>
    </lineage>
</organism>
<evidence type="ECO:0000256" key="1">
    <source>
        <dbReference type="ARBA" id="ARBA00022741"/>
    </source>
</evidence>
<dbReference type="Pfam" id="PF01580">
    <property type="entry name" value="FtsK_SpoIIIE"/>
    <property type="match status" value="1"/>
</dbReference>
<sequence length="295" mass="31664">MVDRRARVGGLSGGALMSTLTVPAVPGGMPADPSVSIFDPVHVGVDEFGHPVRVPLIYRNLLIGGEPGGGKSTLLNLIVAHAALSLDCRLCLLDGKQVELGQWKSCADVFVGPDIMHALATLRRMQIVMDNRYAYLEVAGRRKTQRDDVFSPILVAIDEIAYFSATVGDKKTREEFAGLLRDLVARGRAVGIIVVAATQRPSSDIIPTSLRDLFAWRCAFRCTTNVSSDIVLGHGWADRGWSSNTISPTNPGVGLLIAEGGTPQLIKAAYLDDAACARIAIHAARLRADRKERAA</sequence>
<evidence type="ECO:0000256" key="2">
    <source>
        <dbReference type="ARBA" id="ARBA00022840"/>
    </source>
</evidence>
<evidence type="ECO:0000256" key="3">
    <source>
        <dbReference type="PROSITE-ProRule" id="PRU00289"/>
    </source>
</evidence>
<dbReference type="EMBL" id="PYAC01000003">
    <property type="protein sequence ID" value="RAO23034.1"/>
    <property type="molecule type" value="Genomic_DNA"/>
</dbReference>
<gene>
    <name evidence="5" type="ORF">MED15_01429</name>
</gene>
<accession>A0ABX9D5Y9</accession>
<dbReference type="PANTHER" id="PTHR22683">
    <property type="entry name" value="SPORULATION PROTEIN RELATED"/>
    <property type="match status" value="1"/>
</dbReference>
<feature type="binding site" evidence="3">
    <location>
        <begin position="65"/>
        <end position="72"/>
    </location>
    <ligand>
        <name>ATP</name>
        <dbReference type="ChEBI" id="CHEBI:30616"/>
    </ligand>
</feature>
<dbReference type="InterPro" id="IPR027417">
    <property type="entry name" value="P-loop_NTPase"/>
</dbReference>
<dbReference type="SUPFAM" id="SSF52540">
    <property type="entry name" value="P-loop containing nucleoside triphosphate hydrolases"/>
    <property type="match status" value="1"/>
</dbReference>
<keyword evidence="2 3" id="KW-0067">ATP-binding</keyword>
<keyword evidence="1 3" id="KW-0547">Nucleotide-binding</keyword>
<dbReference type="InterPro" id="IPR050206">
    <property type="entry name" value="FtsK/SpoIIIE/SftA"/>
</dbReference>
<feature type="domain" description="FtsK" evidence="4">
    <location>
        <begin position="38"/>
        <end position="229"/>
    </location>
</feature>
<dbReference type="Proteomes" id="UP000249045">
    <property type="component" value="Unassembled WGS sequence"/>
</dbReference>
<evidence type="ECO:0000313" key="6">
    <source>
        <dbReference type="Proteomes" id="UP000249045"/>
    </source>
</evidence>
<keyword evidence="6" id="KW-1185">Reference proteome</keyword>